<keyword evidence="3" id="KW-0067">ATP-binding</keyword>
<dbReference type="EC" id="6.3.4.15" evidence="5"/>
<dbReference type="RefSeq" id="WP_025282804.1">
    <property type="nucleotide sequence ID" value="NZ_CP007268.1"/>
</dbReference>
<evidence type="ECO:0000313" key="9">
    <source>
        <dbReference type="Proteomes" id="UP000019442"/>
    </source>
</evidence>
<dbReference type="OrthoDB" id="9807064at2"/>
<dbReference type="SUPFAM" id="SSF50037">
    <property type="entry name" value="C-terminal domain of transcriptional repressors"/>
    <property type="match status" value="1"/>
</dbReference>
<dbReference type="Pfam" id="PF02237">
    <property type="entry name" value="BPL_C"/>
    <property type="match status" value="1"/>
</dbReference>
<dbReference type="Gene3D" id="3.30.930.10">
    <property type="entry name" value="Bira Bifunctional Protein, Domain 2"/>
    <property type="match status" value="1"/>
</dbReference>
<evidence type="ECO:0000256" key="3">
    <source>
        <dbReference type="ARBA" id="ARBA00022840"/>
    </source>
</evidence>
<dbReference type="PANTHER" id="PTHR12835">
    <property type="entry name" value="BIOTIN PROTEIN LIGASE"/>
    <property type="match status" value="1"/>
</dbReference>
<dbReference type="InterPro" id="IPR003142">
    <property type="entry name" value="BPL_C"/>
</dbReference>
<organism evidence="8 9">
    <name type="scientific">Ectothiorhodospira haloalkaliphila</name>
    <dbReference type="NCBI Taxonomy" id="421628"/>
    <lineage>
        <taxon>Bacteria</taxon>
        <taxon>Pseudomonadati</taxon>
        <taxon>Pseudomonadota</taxon>
        <taxon>Gammaproteobacteria</taxon>
        <taxon>Chromatiales</taxon>
        <taxon>Ectothiorhodospiraceae</taxon>
        <taxon>Ectothiorhodospira</taxon>
    </lineage>
</organism>
<dbReference type="CDD" id="cd16442">
    <property type="entry name" value="BPL"/>
    <property type="match status" value="1"/>
</dbReference>
<keyword evidence="2" id="KW-0547">Nucleotide-binding</keyword>
<gene>
    <name evidence="8" type="ORF">M911_15160</name>
</gene>
<dbReference type="InterPro" id="IPR004143">
    <property type="entry name" value="BPL_LPL_catalytic"/>
</dbReference>
<keyword evidence="9" id="KW-1185">Reference proteome</keyword>
<dbReference type="Pfam" id="PF03099">
    <property type="entry name" value="BPL_LplA_LipB"/>
    <property type="match status" value="1"/>
</dbReference>
<dbReference type="EMBL" id="CP007268">
    <property type="protein sequence ID" value="AHK80266.1"/>
    <property type="molecule type" value="Genomic_DNA"/>
</dbReference>
<dbReference type="GO" id="GO:0005737">
    <property type="term" value="C:cytoplasm"/>
    <property type="evidence" value="ECO:0007669"/>
    <property type="project" value="TreeGrafter"/>
</dbReference>
<evidence type="ECO:0000256" key="6">
    <source>
        <dbReference type="ARBA" id="ARBA00047846"/>
    </source>
</evidence>
<evidence type="ECO:0000256" key="5">
    <source>
        <dbReference type="ARBA" id="ARBA00024227"/>
    </source>
</evidence>
<comment type="catalytic activity">
    <reaction evidence="6">
        <text>biotin + L-lysyl-[protein] + ATP = N(6)-biotinyl-L-lysyl-[protein] + AMP + diphosphate + H(+)</text>
        <dbReference type="Rhea" id="RHEA:11756"/>
        <dbReference type="Rhea" id="RHEA-COMP:9752"/>
        <dbReference type="Rhea" id="RHEA-COMP:10505"/>
        <dbReference type="ChEBI" id="CHEBI:15378"/>
        <dbReference type="ChEBI" id="CHEBI:29969"/>
        <dbReference type="ChEBI" id="CHEBI:30616"/>
        <dbReference type="ChEBI" id="CHEBI:33019"/>
        <dbReference type="ChEBI" id="CHEBI:57586"/>
        <dbReference type="ChEBI" id="CHEBI:83144"/>
        <dbReference type="ChEBI" id="CHEBI:456215"/>
        <dbReference type="EC" id="6.3.4.15"/>
    </reaction>
</comment>
<sequence length="331" mass="35436">MPQASPPDHRPIFPDGLLTALACGHQTTPRALAQDLGVTEDVISQGLDKLRDLGLTLHEDNTGSIQLRTPLDLLDEPGIRAGFDNPRTVPPIHVLEQVDSTSAWLDRARQRGARGPMVCCAELQTAGRGRRGRQWLMPPGAGLALSLLWDTSHWPGPQPTVTLATGATLVQCLEDLGARGLGLKWPNDIQVNGVKLGGILVEGRLNRDGAGALILGVGLNLRLPPGLPIDQPYGDLRESGLDPLPTRSWLAGRLLQALIGMLESYPEPGFQAWRELWQGRDVCLGRAVTVAGDPGLEGIAQGVDARGRLCVETTSGPRWVDAGEVSVRVDP</sequence>
<protein>
    <recommendedName>
        <fullName evidence="5">biotin--[biotin carboxyl-carrier protein] ligase</fullName>
        <ecNumber evidence="5">6.3.4.15</ecNumber>
    </recommendedName>
</protein>
<name>W8KXK2_9GAMM</name>
<evidence type="ECO:0000259" key="7">
    <source>
        <dbReference type="PROSITE" id="PS51733"/>
    </source>
</evidence>
<dbReference type="InterPro" id="IPR045864">
    <property type="entry name" value="aa-tRNA-synth_II/BPL/LPL"/>
</dbReference>
<dbReference type="GO" id="GO:0005524">
    <property type="term" value="F:ATP binding"/>
    <property type="evidence" value="ECO:0007669"/>
    <property type="project" value="UniProtKB-KW"/>
</dbReference>
<evidence type="ECO:0000256" key="1">
    <source>
        <dbReference type="ARBA" id="ARBA00022598"/>
    </source>
</evidence>
<keyword evidence="1 8" id="KW-0436">Ligase</keyword>
<dbReference type="NCBIfam" id="TIGR00121">
    <property type="entry name" value="birA_ligase"/>
    <property type="match status" value="1"/>
</dbReference>
<evidence type="ECO:0000313" key="8">
    <source>
        <dbReference type="EMBL" id="AHK80266.1"/>
    </source>
</evidence>
<dbReference type="Proteomes" id="UP000019442">
    <property type="component" value="Chromosome"/>
</dbReference>
<dbReference type="InterPro" id="IPR004408">
    <property type="entry name" value="Biotin_CoA_COase_ligase"/>
</dbReference>
<dbReference type="InterPro" id="IPR008988">
    <property type="entry name" value="Transcriptional_repressor_C"/>
</dbReference>
<dbReference type="Gene3D" id="2.30.30.100">
    <property type="match status" value="1"/>
</dbReference>
<evidence type="ECO:0000256" key="4">
    <source>
        <dbReference type="ARBA" id="ARBA00023267"/>
    </source>
</evidence>
<reference evidence="8 9" key="1">
    <citation type="journal article" date="2014" name="J Genomics">
        <title>Draft Genome Sequence of the Extremely Halophilic Phototrophic Purple Sulfur Bacterium Halorhodospira halochloris.</title>
        <authorList>
            <person name="Singh K.S."/>
            <person name="Kirksey J."/>
            <person name="Hoff W.D."/>
            <person name="Deole R."/>
        </authorList>
    </citation>
    <scope>NUCLEOTIDE SEQUENCE [LARGE SCALE GENOMIC DNA]</scope>
    <source>
        <strain evidence="8 9">A</strain>
    </source>
</reference>
<reference evidence="9" key="2">
    <citation type="submission" date="2014-02" db="EMBL/GenBank/DDBJ databases">
        <title>Draft Genome Sequence of extremely halophilic bacteria Halorhodospira halochloris.</title>
        <authorList>
            <person name="Singh K.S."/>
        </authorList>
    </citation>
    <scope>NUCLEOTIDE SEQUENCE [LARGE SCALE GENOMIC DNA]</scope>
    <source>
        <strain evidence="9">A</strain>
    </source>
</reference>
<keyword evidence="4" id="KW-0092">Biotin</keyword>
<dbReference type="PANTHER" id="PTHR12835:SF5">
    <property type="entry name" value="BIOTIN--PROTEIN LIGASE"/>
    <property type="match status" value="1"/>
</dbReference>
<dbReference type="KEGG" id="hhc:M911_15160"/>
<dbReference type="PROSITE" id="PS51733">
    <property type="entry name" value="BPL_LPL_CATALYTIC"/>
    <property type="match status" value="1"/>
</dbReference>
<proteinExistence type="predicted"/>
<evidence type="ECO:0000256" key="2">
    <source>
        <dbReference type="ARBA" id="ARBA00022741"/>
    </source>
</evidence>
<accession>W8KXK2</accession>
<feature type="domain" description="BPL/LPL catalytic" evidence="7">
    <location>
        <begin position="74"/>
        <end position="266"/>
    </location>
</feature>
<dbReference type="SUPFAM" id="SSF55681">
    <property type="entry name" value="Class II aaRS and biotin synthetases"/>
    <property type="match status" value="1"/>
</dbReference>
<dbReference type="AlphaFoldDB" id="W8KXK2"/>
<dbReference type="GO" id="GO:0004077">
    <property type="term" value="F:biotin--[biotin carboxyl-carrier protein] ligase activity"/>
    <property type="evidence" value="ECO:0007669"/>
    <property type="project" value="UniProtKB-EC"/>
</dbReference>
<dbReference type="HOGENOM" id="CLU_051096_4_0_6"/>